<evidence type="ECO:0000256" key="5">
    <source>
        <dbReference type="SAM" id="MobiDB-lite"/>
    </source>
</evidence>
<dbReference type="OrthoDB" id="6129702at2759"/>
<feature type="compositionally biased region" description="Basic and acidic residues" evidence="5">
    <location>
        <begin position="184"/>
        <end position="207"/>
    </location>
</feature>
<evidence type="ECO:0000256" key="4">
    <source>
        <dbReference type="PROSITE-ProRule" id="PRU00125"/>
    </source>
</evidence>
<feature type="compositionally biased region" description="Low complexity" evidence="5">
    <location>
        <begin position="357"/>
        <end position="369"/>
    </location>
</feature>
<keyword evidence="1 4" id="KW-0479">Metal-binding</keyword>
<dbReference type="Proteomes" id="UP001152803">
    <property type="component" value="Unassembled WGS sequence"/>
</dbReference>
<dbReference type="InterPro" id="IPR001781">
    <property type="entry name" value="Znf_LIM"/>
</dbReference>
<feature type="compositionally biased region" description="Basic and acidic residues" evidence="5">
    <location>
        <begin position="273"/>
        <end position="286"/>
    </location>
</feature>
<dbReference type="InterPro" id="IPR028740">
    <property type="entry name" value="EPLIN_Lim_dom"/>
</dbReference>
<evidence type="ECO:0000256" key="2">
    <source>
        <dbReference type="ARBA" id="ARBA00022833"/>
    </source>
</evidence>
<evidence type="ECO:0000256" key="3">
    <source>
        <dbReference type="ARBA" id="ARBA00023038"/>
    </source>
</evidence>
<protein>
    <recommendedName>
        <fullName evidence="6">LIM zinc-binding domain-containing protein</fullName>
    </recommendedName>
</protein>
<sequence length="789" mass="85700">MLKLRAPALGPAGDTAGAPGEGSCLQRNCTDGLQGEREPQKEAMESSPFSRRQWASQSLRITARELSLVPTRGRGNAIAERFSKYQRAAEEASADKKKVAVDTLPPHRSGNLSVLKKRWEQPLRQAKPTAPPAAPPRSRLITPPPSSKPALQATPVPSPLAEPPVSAKSPSTPGSGSQFVYPTEGEREQEAMERTQRKSVSAEEEVKSPVLPVSPREKPSVPLTSLKRMFEKGEATHHKGSRETGRTGGNSATEDGELRPGDRGFSDGSSTLDRVRETTSVRDRLAKYQAAVSKKDPSPAVHNAEQTGPEEDRGPRVDQKENVPPVGTATNDSDPASSSRKASTTDGNGLSPISETPAPSAGASVPPASKDSAQPKAARKFGRPMRETCVACLKTVYPLERLMANQQIFHKSCFRCSHCNTKLSLGNYASLHGNAYCKPHFSQLFKAKGNYDEGFGHRPHKDLWTPRAEEDEEEREGEPPALRTAPTPKAAPEAKSPSPTVEESPIAKVTDLAADLETRGHSSPLPAEKPTEKLAETRRLRIAWPPPTEKGLGAPDSALEGGHVRHFRGKWPPEDDLAAPLAQSSERSELKNLRRSASLKERSRPFSLAICSPPTLDPAPREPRRPVRGLLKRRSSLEATPPAPMPHTNEPEGEPEPKAEPEAVSKAEPDSEPDREEVTTPGDSVMNGEEEERSSTQEAEGASPTEEEAKETAGEDQESAEEEKPTPTLPEASPSPPPASKQNRTSQDVGFWDGEEAEEEGGELSVEEMIKRNRYYEEEEEDEEEDQEG</sequence>
<evidence type="ECO:0000256" key="1">
    <source>
        <dbReference type="ARBA" id="ARBA00022723"/>
    </source>
</evidence>
<feature type="compositionally biased region" description="Low complexity" evidence="5">
    <location>
        <begin position="484"/>
        <end position="500"/>
    </location>
</feature>
<feature type="compositionally biased region" description="Acidic residues" evidence="5">
    <location>
        <begin position="705"/>
        <end position="721"/>
    </location>
</feature>
<feature type="compositionally biased region" description="Polar residues" evidence="5">
    <location>
        <begin position="328"/>
        <end position="354"/>
    </location>
</feature>
<feature type="compositionally biased region" description="Basic and acidic residues" evidence="5">
    <location>
        <begin position="455"/>
        <end position="468"/>
    </location>
</feature>
<feature type="region of interest" description="Disordered" evidence="5">
    <location>
        <begin position="540"/>
        <end position="789"/>
    </location>
</feature>
<dbReference type="PROSITE" id="PS00478">
    <property type="entry name" value="LIM_DOMAIN_1"/>
    <property type="match status" value="1"/>
</dbReference>
<dbReference type="SUPFAM" id="SSF57716">
    <property type="entry name" value="Glucocorticoid receptor-like (DNA-binding domain)"/>
    <property type="match status" value="2"/>
</dbReference>
<feature type="compositionally biased region" description="Basic and acidic residues" evidence="5">
    <location>
        <begin position="310"/>
        <end position="321"/>
    </location>
</feature>
<keyword evidence="3 4" id="KW-0440">LIM domain</keyword>
<feature type="compositionally biased region" description="Polar residues" evidence="5">
    <location>
        <begin position="168"/>
        <end position="180"/>
    </location>
</feature>
<feature type="compositionally biased region" description="Basic and acidic residues" evidence="5">
    <location>
        <begin position="91"/>
        <end position="100"/>
    </location>
</feature>
<dbReference type="SMART" id="SM00132">
    <property type="entry name" value="LIM"/>
    <property type="match status" value="1"/>
</dbReference>
<feature type="compositionally biased region" description="Basic and acidic residues" evidence="5">
    <location>
        <begin position="228"/>
        <end position="245"/>
    </location>
</feature>
<dbReference type="EMBL" id="JAFJMO010000013">
    <property type="protein sequence ID" value="KAJ8258988.1"/>
    <property type="molecule type" value="Genomic_DNA"/>
</dbReference>
<feature type="domain" description="LIM zinc-binding" evidence="6">
    <location>
        <begin position="387"/>
        <end position="447"/>
    </location>
</feature>
<feature type="region of interest" description="Disordered" evidence="5">
    <location>
        <begin position="91"/>
        <end position="381"/>
    </location>
</feature>
<dbReference type="AlphaFoldDB" id="A0A9Q1HSW0"/>
<comment type="caution">
    <text evidence="7">The sequence shown here is derived from an EMBL/GenBank/DDBJ whole genome shotgun (WGS) entry which is preliminary data.</text>
</comment>
<proteinExistence type="predicted"/>
<dbReference type="PANTHER" id="PTHR24206">
    <property type="entry name" value="OS06G0237300 PROTEIN"/>
    <property type="match status" value="1"/>
</dbReference>
<feature type="region of interest" description="Disordered" evidence="5">
    <location>
        <begin position="1"/>
        <end position="53"/>
    </location>
</feature>
<accession>A0A9Q1HSW0</accession>
<keyword evidence="8" id="KW-1185">Reference proteome</keyword>
<gene>
    <name evidence="7" type="ORF">COCON_G00180000</name>
</gene>
<keyword evidence="2 4" id="KW-0862">Zinc</keyword>
<feature type="compositionally biased region" description="Acidic residues" evidence="5">
    <location>
        <begin position="753"/>
        <end position="766"/>
    </location>
</feature>
<dbReference type="CDD" id="cd09485">
    <property type="entry name" value="LIM_Eplin_alpha_beta"/>
    <property type="match status" value="1"/>
</dbReference>
<dbReference type="Pfam" id="PF00412">
    <property type="entry name" value="LIM"/>
    <property type="match status" value="1"/>
</dbReference>
<feature type="compositionally biased region" description="Basic and acidic residues" evidence="5">
    <location>
        <begin position="655"/>
        <end position="669"/>
    </location>
</feature>
<feature type="compositionally biased region" description="Basic and acidic residues" evidence="5">
    <location>
        <begin position="256"/>
        <end position="265"/>
    </location>
</feature>
<reference evidence="7" key="1">
    <citation type="journal article" date="2023" name="Science">
        <title>Genome structures resolve the early diversification of teleost fishes.</title>
        <authorList>
            <person name="Parey E."/>
            <person name="Louis A."/>
            <person name="Montfort J."/>
            <person name="Bouchez O."/>
            <person name="Roques C."/>
            <person name="Iampietro C."/>
            <person name="Lluch J."/>
            <person name="Castinel A."/>
            <person name="Donnadieu C."/>
            <person name="Desvignes T."/>
            <person name="Floi Bucao C."/>
            <person name="Jouanno E."/>
            <person name="Wen M."/>
            <person name="Mejri S."/>
            <person name="Dirks R."/>
            <person name="Jansen H."/>
            <person name="Henkel C."/>
            <person name="Chen W.J."/>
            <person name="Zahm M."/>
            <person name="Cabau C."/>
            <person name="Klopp C."/>
            <person name="Thompson A.W."/>
            <person name="Robinson-Rechavi M."/>
            <person name="Braasch I."/>
            <person name="Lecointre G."/>
            <person name="Bobe J."/>
            <person name="Postlethwait J.H."/>
            <person name="Berthelot C."/>
            <person name="Roest Crollius H."/>
            <person name="Guiguen Y."/>
        </authorList>
    </citation>
    <scope>NUCLEOTIDE SEQUENCE</scope>
    <source>
        <strain evidence="7">Concon-B</strain>
    </source>
</reference>
<dbReference type="Gene3D" id="2.10.110.10">
    <property type="entry name" value="Cysteine Rich Protein"/>
    <property type="match status" value="1"/>
</dbReference>
<evidence type="ECO:0000313" key="7">
    <source>
        <dbReference type="EMBL" id="KAJ8258988.1"/>
    </source>
</evidence>
<evidence type="ECO:0000259" key="6">
    <source>
        <dbReference type="PROSITE" id="PS50023"/>
    </source>
</evidence>
<feature type="compositionally biased region" description="Acidic residues" evidence="5">
    <location>
        <begin position="777"/>
        <end position="789"/>
    </location>
</feature>
<feature type="region of interest" description="Disordered" evidence="5">
    <location>
        <begin position="455"/>
        <end position="507"/>
    </location>
</feature>
<name>A0A9Q1HSW0_CONCO</name>
<dbReference type="FunFam" id="2.10.110.10:FF:000002">
    <property type="entry name" value="LIM domain and actin-binding 1"/>
    <property type="match status" value="1"/>
</dbReference>
<evidence type="ECO:0000313" key="8">
    <source>
        <dbReference type="Proteomes" id="UP001152803"/>
    </source>
</evidence>
<feature type="compositionally biased region" description="Basic and acidic residues" evidence="5">
    <location>
        <begin position="34"/>
        <end position="44"/>
    </location>
</feature>
<dbReference type="GO" id="GO:0046872">
    <property type="term" value="F:metal ion binding"/>
    <property type="evidence" value="ECO:0007669"/>
    <property type="project" value="UniProtKB-KW"/>
</dbReference>
<dbReference type="PROSITE" id="PS50023">
    <property type="entry name" value="LIM_DOMAIN_2"/>
    <property type="match status" value="1"/>
</dbReference>
<feature type="compositionally biased region" description="Basic and acidic residues" evidence="5">
    <location>
        <begin position="586"/>
        <end position="604"/>
    </location>
</feature>
<organism evidence="7 8">
    <name type="scientific">Conger conger</name>
    <name type="common">Conger eel</name>
    <name type="synonym">Muraena conger</name>
    <dbReference type="NCBI Taxonomy" id="82655"/>
    <lineage>
        <taxon>Eukaryota</taxon>
        <taxon>Metazoa</taxon>
        <taxon>Chordata</taxon>
        <taxon>Craniata</taxon>
        <taxon>Vertebrata</taxon>
        <taxon>Euteleostomi</taxon>
        <taxon>Actinopterygii</taxon>
        <taxon>Neopterygii</taxon>
        <taxon>Teleostei</taxon>
        <taxon>Anguilliformes</taxon>
        <taxon>Congridae</taxon>
        <taxon>Conger</taxon>
    </lineage>
</organism>